<comment type="caution">
    <text evidence="1">The sequence shown here is derived from an EMBL/GenBank/DDBJ whole genome shotgun (WGS) entry which is preliminary data.</text>
</comment>
<evidence type="ECO:0000313" key="2">
    <source>
        <dbReference type="Proteomes" id="UP000821865"/>
    </source>
</evidence>
<keyword evidence="2" id="KW-1185">Reference proteome</keyword>
<proteinExistence type="predicted"/>
<dbReference type="EMBL" id="CM023478">
    <property type="protein sequence ID" value="KAH7933545.1"/>
    <property type="molecule type" value="Genomic_DNA"/>
</dbReference>
<accession>A0ACB8C412</accession>
<dbReference type="Proteomes" id="UP000821865">
    <property type="component" value="Chromosome 9"/>
</dbReference>
<protein>
    <submittedName>
        <fullName evidence="1">Uncharacterized protein</fullName>
    </submittedName>
</protein>
<gene>
    <name evidence="1" type="ORF">HPB49_013611</name>
</gene>
<sequence length="254" mass="28867">MATCEYILTGFDDFLERWRLAFIEPMPATRACCICSLMPPRSVLLPCGHVLCQLCKGEIGNEAMCPQCHFDGSAYPDAGVVTLNFSQCDMEQRRILLLARAQNRTLSELRGHLDECGRNKETFAKCQRFVVRNVVVNHYRQCSDGTFQYQGLNGTGPRTAVRKLGAIKKDQSAYVNVANCLMERVAEVKRVLIQVRKAPVFMNDARRFRLRSGQSSPDHSQPRLSLACSLRRVFKDVHTIHNSVKKTEKKERKI</sequence>
<name>A0ACB8C412_DERSI</name>
<evidence type="ECO:0000313" key="1">
    <source>
        <dbReference type="EMBL" id="KAH7933545.1"/>
    </source>
</evidence>
<reference evidence="1" key="1">
    <citation type="submission" date="2020-05" db="EMBL/GenBank/DDBJ databases">
        <title>Large-scale comparative analyses of tick genomes elucidate their genetic diversity and vector capacities.</title>
        <authorList>
            <person name="Jia N."/>
            <person name="Wang J."/>
            <person name="Shi W."/>
            <person name="Du L."/>
            <person name="Sun Y."/>
            <person name="Zhan W."/>
            <person name="Jiang J."/>
            <person name="Wang Q."/>
            <person name="Zhang B."/>
            <person name="Ji P."/>
            <person name="Sakyi L.B."/>
            <person name="Cui X."/>
            <person name="Yuan T."/>
            <person name="Jiang B."/>
            <person name="Yang W."/>
            <person name="Lam T.T.-Y."/>
            <person name="Chang Q."/>
            <person name="Ding S."/>
            <person name="Wang X."/>
            <person name="Zhu J."/>
            <person name="Ruan X."/>
            <person name="Zhao L."/>
            <person name="Wei J."/>
            <person name="Que T."/>
            <person name="Du C."/>
            <person name="Cheng J."/>
            <person name="Dai P."/>
            <person name="Han X."/>
            <person name="Huang E."/>
            <person name="Gao Y."/>
            <person name="Liu J."/>
            <person name="Shao H."/>
            <person name="Ye R."/>
            <person name="Li L."/>
            <person name="Wei W."/>
            <person name="Wang X."/>
            <person name="Wang C."/>
            <person name="Yang T."/>
            <person name="Huo Q."/>
            <person name="Li W."/>
            <person name="Guo W."/>
            <person name="Chen H."/>
            <person name="Zhou L."/>
            <person name="Ni X."/>
            <person name="Tian J."/>
            <person name="Zhou Y."/>
            <person name="Sheng Y."/>
            <person name="Liu T."/>
            <person name="Pan Y."/>
            <person name="Xia L."/>
            <person name="Li J."/>
            <person name="Zhao F."/>
            <person name="Cao W."/>
        </authorList>
    </citation>
    <scope>NUCLEOTIDE SEQUENCE</scope>
    <source>
        <strain evidence="1">Dsil-2018</strain>
    </source>
</reference>
<organism evidence="1 2">
    <name type="scientific">Dermacentor silvarum</name>
    <name type="common">Tick</name>
    <dbReference type="NCBI Taxonomy" id="543639"/>
    <lineage>
        <taxon>Eukaryota</taxon>
        <taxon>Metazoa</taxon>
        <taxon>Ecdysozoa</taxon>
        <taxon>Arthropoda</taxon>
        <taxon>Chelicerata</taxon>
        <taxon>Arachnida</taxon>
        <taxon>Acari</taxon>
        <taxon>Parasitiformes</taxon>
        <taxon>Ixodida</taxon>
        <taxon>Ixodoidea</taxon>
        <taxon>Ixodidae</taxon>
        <taxon>Rhipicephalinae</taxon>
        <taxon>Dermacentor</taxon>
    </lineage>
</organism>